<dbReference type="SUPFAM" id="SSF54791">
    <property type="entry name" value="Eukaryotic type KH-domain (KH-domain type I)"/>
    <property type="match status" value="1"/>
</dbReference>
<keyword evidence="4 8" id="KW-0548">Nucleotidyltransferase</keyword>
<dbReference type="GO" id="GO:0003723">
    <property type="term" value="F:RNA binding"/>
    <property type="evidence" value="ECO:0007669"/>
    <property type="project" value="UniProtKB-UniRule"/>
</dbReference>
<dbReference type="Pfam" id="PF00575">
    <property type="entry name" value="S1"/>
    <property type="match status" value="1"/>
</dbReference>
<evidence type="ECO:0000259" key="9">
    <source>
        <dbReference type="PROSITE" id="PS50126"/>
    </source>
</evidence>
<keyword evidence="3 8" id="KW-0808">Transferase</keyword>
<comment type="catalytic activity">
    <reaction evidence="8">
        <text>RNA(n+1) + phosphate = RNA(n) + a ribonucleoside 5'-diphosphate</text>
        <dbReference type="Rhea" id="RHEA:22096"/>
        <dbReference type="Rhea" id="RHEA-COMP:14527"/>
        <dbReference type="Rhea" id="RHEA-COMP:17342"/>
        <dbReference type="ChEBI" id="CHEBI:43474"/>
        <dbReference type="ChEBI" id="CHEBI:57930"/>
        <dbReference type="ChEBI" id="CHEBI:140395"/>
        <dbReference type="EC" id="2.7.7.8"/>
    </reaction>
</comment>
<dbReference type="CDD" id="cd11364">
    <property type="entry name" value="RNase_PH_PNPase_2"/>
    <property type="match status" value="1"/>
</dbReference>
<feature type="domain" description="S1 motif" evidence="9">
    <location>
        <begin position="619"/>
        <end position="692"/>
    </location>
</feature>
<dbReference type="SMART" id="SM00316">
    <property type="entry name" value="S1"/>
    <property type="match status" value="1"/>
</dbReference>
<dbReference type="InterPro" id="IPR015848">
    <property type="entry name" value="PNPase_PH_RNA-bd_bac/org-type"/>
</dbReference>
<protein>
    <recommendedName>
        <fullName evidence="8">Polyribonucleotide nucleotidyltransferase</fullName>
        <ecNumber evidence="8">2.7.7.8</ecNumber>
    </recommendedName>
    <alternativeName>
        <fullName evidence="8">Polynucleotide phosphorylase</fullName>
        <shortName evidence="8">PNPase</shortName>
    </alternativeName>
</protein>
<evidence type="ECO:0000256" key="7">
    <source>
        <dbReference type="ARBA" id="ARBA00022884"/>
    </source>
</evidence>
<dbReference type="InterPro" id="IPR015847">
    <property type="entry name" value="ExoRNase_PH_dom2"/>
</dbReference>
<dbReference type="GO" id="GO:0000287">
    <property type="term" value="F:magnesium ion binding"/>
    <property type="evidence" value="ECO:0007669"/>
    <property type="project" value="UniProtKB-UniRule"/>
</dbReference>
<dbReference type="Gene3D" id="3.30.1370.10">
    <property type="entry name" value="K Homology domain, type 1"/>
    <property type="match status" value="1"/>
</dbReference>
<dbReference type="FunFam" id="3.30.230.70:FF:000001">
    <property type="entry name" value="Polyribonucleotide nucleotidyltransferase"/>
    <property type="match status" value="1"/>
</dbReference>
<dbReference type="OrthoDB" id="9804305at2"/>
<proteinExistence type="inferred from homology"/>
<dbReference type="PANTHER" id="PTHR11252:SF0">
    <property type="entry name" value="POLYRIBONUCLEOTIDE NUCLEOTIDYLTRANSFERASE 1, MITOCHONDRIAL"/>
    <property type="match status" value="1"/>
</dbReference>
<organism evidence="10 11">
    <name type="scientific">Desulfurobacterium indicum</name>
    <dbReference type="NCBI Taxonomy" id="1914305"/>
    <lineage>
        <taxon>Bacteria</taxon>
        <taxon>Pseudomonadati</taxon>
        <taxon>Aquificota</taxon>
        <taxon>Aquificia</taxon>
        <taxon>Desulfurobacteriales</taxon>
        <taxon>Desulfurobacteriaceae</taxon>
        <taxon>Desulfurobacterium</taxon>
    </lineage>
</organism>
<dbReference type="GO" id="GO:0005829">
    <property type="term" value="C:cytosol"/>
    <property type="evidence" value="ECO:0007669"/>
    <property type="project" value="TreeGrafter"/>
</dbReference>
<feature type="binding site" evidence="8">
    <location>
        <position position="489"/>
    </location>
    <ligand>
        <name>Mg(2+)</name>
        <dbReference type="ChEBI" id="CHEBI:18420"/>
    </ligand>
</feature>
<dbReference type="PROSITE" id="PS50126">
    <property type="entry name" value="S1"/>
    <property type="match status" value="1"/>
</dbReference>
<dbReference type="InterPro" id="IPR012340">
    <property type="entry name" value="NA-bd_OB-fold"/>
</dbReference>
<comment type="similarity">
    <text evidence="1 8">Belongs to the polyribonucleotide nucleotidyltransferase family.</text>
</comment>
<evidence type="ECO:0000256" key="3">
    <source>
        <dbReference type="ARBA" id="ARBA00022679"/>
    </source>
</evidence>
<comment type="cofactor">
    <cofactor evidence="8">
        <name>Mg(2+)</name>
        <dbReference type="ChEBI" id="CHEBI:18420"/>
    </cofactor>
</comment>
<sequence length="712" mass="78800">MPITEVSGEIGGRPLVFQTGKVAKQADGSVLVFQGDTVVLVTAVMSDEPREDIDFFPLLVEYRERAYAAGKIPGGFIKREGKPSDEEVLKSRVIDRSIRPIFPKGFRNDVQVIAFVISADQENDPSILAINGASAALHISKIPFEKPVAGVRVCRIDGKLVINPSYEDRQRADINLIVSGTEDAVVMVEGGADEVPEEEVLDAILFAHEEIKKIIKLQEELRSLVGKEKYEFTVPSLDEETKEKIEKWVMERIEPVITIPDKHERRMKLRALREEMFVELNIPEELAKLAKEAFAEAEKKFVRQLVLEKGIRIDGRKPDEIRPISIEVGTLPRAHGSALFTRGQTQALVTTTLGTPEEYQFVEGLMPGEEKRFMLHYNFPPFCVGEISPMRGPGRREIGHGALAERALVPVIPEESEFPYVIRVVSDILESNGSSSMATVCGGSLSLMDAGVPIKAQVAGIAMGLIIEGDKFVVLSDILGDEDHLGDMDFKVAGTRKGVTAIQMDLKVTGINRDILVTALKQARDGRMYILDKMDAVISEPRKEISPYAPRIVTTHIDPDKTRDLIGPGGKTIKMILDKAGVKIDIKEDGTVLVSAPSEEAAMQAIKMIKDVTKDIAVGNTYLGKVTRVENYGAFVEMFPGKVGLVHISKLPPEFKEDIFKKIKVGDLLPVKVVDVDQMGRPKLSRIDVNEEEERELRRSGGFYSDPEVNEE</sequence>
<evidence type="ECO:0000256" key="1">
    <source>
        <dbReference type="ARBA" id="ARBA00007404"/>
    </source>
</evidence>
<keyword evidence="2 8" id="KW-0963">Cytoplasm</keyword>
<dbReference type="InterPro" id="IPR004087">
    <property type="entry name" value="KH_dom"/>
</dbReference>
<dbReference type="Pfam" id="PF03726">
    <property type="entry name" value="PNPase"/>
    <property type="match status" value="1"/>
</dbReference>
<dbReference type="PIRSF" id="PIRSF005499">
    <property type="entry name" value="PNPase"/>
    <property type="match status" value="1"/>
</dbReference>
<keyword evidence="5 8" id="KW-0479">Metal-binding</keyword>
<dbReference type="Gene3D" id="2.40.50.140">
    <property type="entry name" value="Nucleic acid-binding proteins"/>
    <property type="match status" value="1"/>
</dbReference>
<dbReference type="Proteomes" id="UP000187408">
    <property type="component" value="Unassembled WGS sequence"/>
</dbReference>
<dbReference type="InterPro" id="IPR012162">
    <property type="entry name" value="PNPase"/>
</dbReference>
<dbReference type="EC" id="2.7.7.8" evidence="8"/>
<dbReference type="GO" id="GO:0006402">
    <property type="term" value="P:mRNA catabolic process"/>
    <property type="evidence" value="ECO:0007669"/>
    <property type="project" value="UniProtKB-UniRule"/>
</dbReference>
<keyword evidence="11" id="KW-1185">Reference proteome</keyword>
<dbReference type="EMBL" id="MOEN01000012">
    <property type="protein sequence ID" value="OMH40633.1"/>
    <property type="molecule type" value="Genomic_DNA"/>
</dbReference>
<evidence type="ECO:0000256" key="5">
    <source>
        <dbReference type="ARBA" id="ARBA00022723"/>
    </source>
</evidence>
<dbReference type="InterPro" id="IPR001247">
    <property type="entry name" value="ExoRNase_PH_dom1"/>
</dbReference>
<evidence type="ECO:0000256" key="8">
    <source>
        <dbReference type="HAMAP-Rule" id="MF_01595"/>
    </source>
</evidence>
<dbReference type="InterPro" id="IPR020568">
    <property type="entry name" value="Ribosomal_Su5_D2-typ_SF"/>
</dbReference>
<evidence type="ECO:0000256" key="6">
    <source>
        <dbReference type="ARBA" id="ARBA00022842"/>
    </source>
</evidence>
<evidence type="ECO:0000313" key="10">
    <source>
        <dbReference type="EMBL" id="OMH40633.1"/>
    </source>
</evidence>
<dbReference type="CDD" id="cd11363">
    <property type="entry name" value="RNase_PH_PNPase_1"/>
    <property type="match status" value="1"/>
</dbReference>
<dbReference type="Pfam" id="PF00013">
    <property type="entry name" value="KH_1"/>
    <property type="match status" value="1"/>
</dbReference>
<comment type="caution">
    <text evidence="10">The sequence shown here is derived from an EMBL/GenBank/DDBJ whole genome shotgun (WGS) entry which is preliminary data.</text>
</comment>
<dbReference type="RefSeq" id="WP_076712890.1">
    <property type="nucleotide sequence ID" value="NZ_MOEN01000012.1"/>
</dbReference>
<dbReference type="FunFam" id="3.30.230.70:FF:000002">
    <property type="entry name" value="Polyribonucleotide nucleotidyltransferase"/>
    <property type="match status" value="1"/>
</dbReference>
<dbReference type="GO" id="GO:0006396">
    <property type="term" value="P:RNA processing"/>
    <property type="evidence" value="ECO:0007669"/>
    <property type="project" value="InterPro"/>
</dbReference>
<dbReference type="HAMAP" id="MF_01595">
    <property type="entry name" value="PNPase"/>
    <property type="match status" value="1"/>
</dbReference>
<dbReference type="GO" id="GO:0000175">
    <property type="term" value="F:3'-5'-RNA exonuclease activity"/>
    <property type="evidence" value="ECO:0007669"/>
    <property type="project" value="TreeGrafter"/>
</dbReference>
<dbReference type="AlphaFoldDB" id="A0A1R1MLJ7"/>
<reference evidence="10 11" key="1">
    <citation type="submission" date="2016-10" db="EMBL/GenBank/DDBJ databases">
        <title>Genome sequence of a sulfur-reducing bacterium Desulfurobacterium indicum K6013.</title>
        <authorList>
            <person name="Cao J."/>
            <person name="Shao Z."/>
            <person name="Alain K."/>
            <person name="Jebbar M."/>
        </authorList>
    </citation>
    <scope>NUCLEOTIDE SEQUENCE [LARGE SCALE GENOMIC DNA]</scope>
    <source>
        <strain evidence="10 11">K6013</strain>
    </source>
</reference>
<keyword evidence="7 8" id="KW-0694">RNA-binding</keyword>
<dbReference type="PROSITE" id="PS50084">
    <property type="entry name" value="KH_TYPE_1"/>
    <property type="match status" value="1"/>
</dbReference>
<dbReference type="SUPFAM" id="SSF54211">
    <property type="entry name" value="Ribosomal protein S5 domain 2-like"/>
    <property type="match status" value="2"/>
</dbReference>
<dbReference type="Gene3D" id="3.30.230.70">
    <property type="entry name" value="GHMP Kinase, N-terminal domain"/>
    <property type="match status" value="2"/>
</dbReference>
<dbReference type="NCBIfam" id="NF008805">
    <property type="entry name" value="PRK11824.1"/>
    <property type="match status" value="1"/>
</dbReference>
<dbReference type="STRING" id="1914305.BLW93_04370"/>
<feature type="binding site" evidence="8">
    <location>
        <position position="483"/>
    </location>
    <ligand>
        <name>Mg(2+)</name>
        <dbReference type="ChEBI" id="CHEBI:18420"/>
    </ligand>
</feature>
<dbReference type="CDD" id="cd02393">
    <property type="entry name" value="KH-I_PNPase"/>
    <property type="match status" value="1"/>
</dbReference>
<dbReference type="GO" id="GO:0004654">
    <property type="term" value="F:polyribonucleotide nucleotidyltransferase activity"/>
    <property type="evidence" value="ECO:0007669"/>
    <property type="project" value="UniProtKB-UniRule"/>
</dbReference>
<dbReference type="InterPro" id="IPR027408">
    <property type="entry name" value="PNPase/RNase_PH_dom_sf"/>
</dbReference>
<dbReference type="Pfam" id="PF03725">
    <property type="entry name" value="RNase_PH_C"/>
    <property type="match status" value="1"/>
</dbReference>
<dbReference type="Pfam" id="PF01138">
    <property type="entry name" value="RNase_PH"/>
    <property type="match status" value="2"/>
</dbReference>
<dbReference type="SUPFAM" id="SSF50249">
    <property type="entry name" value="Nucleic acid-binding proteins"/>
    <property type="match status" value="1"/>
</dbReference>
<dbReference type="FunFam" id="3.30.1370.10:FF:000001">
    <property type="entry name" value="Polyribonucleotide nucleotidyltransferase"/>
    <property type="match status" value="1"/>
</dbReference>
<dbReference type="InterPro" id="IPR004088">
    <property type="entry name" value="KH_dom_type_1"/>
</dbReference>
<comment type="function">
    <text evidence="8">Involved in mRNA degradation. Catalyzes the phosphorolysis of single-stranded polyribonucleotides processively in the 3'- to 5'-direction.</text>
</comment>
<dbReference type="InterPro" id="IPR036345">
    <property type="entry name" value="ExoRNase_PH_dom2_sf"/>
</dbReference>
<comment type="subcellular location">
    <subcellularLocation>
        <location evidence="8">Cytoplasm</location>
    </subcellularLocation>
</comment>
<dbReference type="NCBIfam" id="TIGR03591">
    <property type="entry name" value="polynuc_phos"/>
    <property type="match status" value="1"/>
</dbReference>
<dbReference type="SMART" id="SM00322">
    <property type="entry name" value="KH"/>
    <property type="match status" value="1"/>
</dbReference>
<dbReference type="InterPro" id="IPR036612">
    <property type="entry name" value="KH_dom_type_1_sf"/>
</dbReference>
<accession>A0A1R1MLJ7</accession>
<dbReference type="PANTHER" id="PTHR11252">
    <property type="entry name" value="POLYRIBONUCLEOTIDE NUCLEOTIDYLTRANSFERASE"/>
    <property type="match status" value="1"/>
</dbReference>
<keyword evidence="6 8" id="KW-0460">Magnesium</keyword>
<gene>
    <name evidence="8" type="primary">pnp</name>
    <name evidence="10" type="ORF">BLW93_04370</name>
</gene>
<name>A0A1R1MLJ7_9BACT</name>
<dbReference type="InterPro" id="IPR003029">
    <property type="entry name" value="S1_domain"/>
</dbReference>
<evidence type="ECO:0000256" key="2">
    <source>
        <dbReference type="ARBA" id="ARBA00022490"/>
    </source>
</evidence>
<evidence type="ECO:0000313" key="11">
    <source>
        <dbReference type="Proteomes" id="UP000187408"/>
    </source>
</evidence>
<dbReference type="SUPFAM" id="SSF55666">
    <property type="entry name" value="Ribonuclease PH domain 2-like"/>
    <property type="match status" value="2"/>
</dbReference>
<evidence type="ECO:0000256" key="4">
    <source>
        <dbReference type="ARBA" id="ARBA00022695"/>
    </source>
</evidence>